<dbReference type="KEGG" id="smr:Smar_1502"/>
<dbReference type="HOGENOM" id="CLU_107614_0_1_2"/>
<evidence type="ECO:0000313" key="2">
    <source>
        <dbReference type="Proteomes" id="UP000000254"/>
    </source>
</evidence>
<dbReference type="GeneID" id="4906908"/>
<dbReference type="STRING" id="399550.Smar_1502"/>
<dbReference type="InterPro" id="IPR041164">
    <property type="entry name" value="LDcluster4"/>
</dbReference>
<sequence>MTRRVYVAVAASSEEPDENMLKNSMCFINELSKFKENIVIVLGGYWGLMKNIADYAIKAGIQTMFILPDNPPIMPPNNEYTIIVQSDLGFPTRSTIMCKTGDILVAMGGSIGSIIEIMLSYDFWKPIVVVKSGKETDKVPQCFGKYIDHRMKAELSYARDGCEAGRIVADFIRELLKR</sequence>
<dbReference type="EMBL" id="CP000575">
    <property type="protein sequence ID" value="ABN70591.1"/>
    <property type="molecule type" value="Genomic_DNA"/>
</dbReference>
<protein>
    <recommendedName>
        <fullName evidence="3">LOG family protein</fullName>
    </recommendedName>
</protein>
<dbReference type="SUPFAM" id="SSF102405">
    <property type="entry name" value="MCP/YpsA-like"/>
    <property type="match status" value="1"/>
</dbReference>
<dbReference type="Pfam" id="PF18306">
    <property type="entry name" value="LDcluster4"/>
    <property type="match status" value="1"/>
</dbReference>
<dbReference type="RefSeq" id="WP_011839785.1">
    <property type="nucleotide sequence ID" value="NC_009033.1"/>
</dbReference>
<dbReference type="Gene3D" id="3.40.50.450">
    <property type="match status" value="1"/>
</dbReference>
<accession>A3DPN1</accession>
<evidence type="ECO:0000313" key="1">
    <source>
        <dbReference type="EMBL" id="ABN70591.1"/>
    </source>
</evidence>
<evidence type="ECO:0008006" key="3">
    <source>
        <dbReference type="Google" id="ProtNLM"/>
    </source>
</evidence>
<reference evidence="2" key="1">
    <citation type="journal article" date="2009" name="BMC Genomics">
        <title>The complete genome sequence of Staphylothermus marinus reveals differences in sulfur metabolism among heterotrophic Crenarchaeota.</title>
        <authorList>
            <person name="Anderson I.J."/>
            <person name="Dharmarajan L."/>
            <person name="Rodriguez J."/>
            <person name="Hooper S."/>
            <person name="Porat I."/>
            <person name="Ulrich L.E."/>
            <person name="Elkins J.G."/>
            <person name="Mavromatis K."/>
            <person name="Sun H."/>
            <person name="Land M."/>
            <person name="Lapidus A."/>
            <person name="Lucas S."/>
            <person name="Barry K."/>
            <person name="Huber H."/>
            <person name="Zhulin I.B."/>
            <person name="Whitman W.B."/>
            <person name="Mukhopadhyay B."/>
            <person name="Woese C."/>
            <person name="Bristow J."/>
            <person name="Kyrpides N."/>
        </authorList>
    </citation>
    <scope>NUCLEOTIDE SEQUENCE [LARGE SCALE GENOMIC DNA]</scope>
    <source>
        <strain evidence="2">ATCC 43588 / DSM 3639 / JCM 9404 / F1</strain>
    </source>
</reference>
<dbReference type="AlphaFoldDB" id="A3DPN1"/>
<dbReference type="Proteomes" id="UP000000254">
    <property type="component" value="Chromosome"/>
</dbReference>
<proteinExistence type="predicted"/>
<dbReference type="eggNOG" id="arCOG02431">
    <property type="taxonomic scope" value="Archaea"/>
</dbReference>
<reference evidence="1 2" key="2">
    <citation type="journal article" date="2009" name="Stand. Genomic Sci.">
        <title>Complete genome sequence of Staphylothermus marinus Stetter and Fiala 1986 type strain F1.</title>
        <authorList>
            <person name="Anderson I.J."/>
            <person name="Sun H."/>
            <person name="Lapidus A."/>
            <person name="Copeland A."/>
            <person name="Glavina Del Rio T."/>
            <person name="Tice H."/>
            <person name="Dalin E."/>
            <person name="Lucas S."/>
            <person name="Barry K."/>
            <person name="Land M."/>
            <person name="Richardson P."/>
            <person name="Huber H."/>
            <person name="Kyrpides N.C."/>
        </authorList>
    </citation>
    <scope>NUCLEOTIDE SEQUENCE [LARGE SCALE GENOMIC DNA]</scope>
    <source>
        <strain evidence="2">ATCC 43588 / DSM 3639 / JCM 9404 / F1</strain>
    </source>
</reference>
<organism evidence="1 2">
    <name type="scientific">Staphylothermus marinus (strain ATCC 43588 / DSM 3639 / JCM 9404 / F1)</name>
    <dbReference type="NCBI Taxonomy" id="399550"/>
    <lineage>
        <taxon>Archaea</taxon>
        <taxon>Thermoproteota</taxon>
        <taxon>Thermoprotei</taxon>
        <taxon>Desulfurococcales</taxon>
        <taxon>Desulfurococcaceae</taxon>
        <taxon>Staphylothermus</taxon>
    </lineage>
</organism>
<dbReference type="OrthoDB" id="9570at2157"/>
<keyword evidence="2" id="KW-1185">Reference proteome</keyword>
<name>A3DPN1_STAMF</name>
<gene>
    <name evidence="1" type="ordered locus">Smar_1502</name>
</gene>